<dbReference type="InterPro" id="IPR044946">
    <property type="entry name" value="Restrct_endonuc_typeI_TRD_sf"/>
</dbReference>
<dbReference type="RefSeq" id="WP_030532980.1">
    <property type="nucleotide sequence ID" value="NZ_JOIJ01000011.1"/>
</dbReference>
<dbReference type="InterPro" id="IPR052916">
    <property type="entry name" value="Type-I_RE_MTase_Subunit"/>
</dbReference>
<dbReference type="PROSITE" id="PS00092">
    <property type="entry name" value="N6_MTASE"/>
    <property type="match status" value="1"/>
</dbReference>
<evidence type="ECO:0000256" key="3">
    <source>
        <dbReference type="SAM" id="MobiDB-lite"/>
    </source>
</evidence>
<dbReference type="GO" id="GO:0003677">
    <property type="term" value="F:DNA binding"/>
    <property type="evidence" value="ECO:0007669"/>
    <property type="project" value="UniProtKB-KW"/>
</dbReference>
<dbReference type="Proteomes" id="UP000317303">
    <property type="component" value="Unassembled WGS sequence"/>
</dbReference>
<evidence type="ECO:0000313" key="5">
    <source>
        <dbReference type="EMBL" id="TWH20366.1"/>
    </source>
</evidence>
<dbReference type="Gene3D" id="3.40.50.150">
    <property type="entry name" value="Vaccinia Virus protein VP39"/>
    <property type="match status" value="1"/>
</dbReference>
<feature type="region of interest" description="Disordered" evidence="3">
    <location>
        <begin position="526"/>
        <end position="550"/>
    </location>
</feature>
<comment type="caution">
    <text evidence="5">The sequence shown here is derived from an EMBL/GenBank/DDBJ whole genome shotgun (WGS) entry which is preliminary data.</text>
</comment>
<dbReference type="SUPFAM" id="SSF53335">
    <property type="entry name" value="S-adenosyl-L-methionine-dependent methyltransferases"/>
    <property type="match status" value="1"/>
</dbReference>
<dbReference type="GO" id="GO:0008170">
    <property type="term" value="F:N-methyltransferase activity"/>
    <property type="evidence" value="ECO:0007669"/>
    <property type="project" value="InterPro"/>
</dbReference>
<dbReference type="InterPro" id="IPR002052">
    <property type="entry name" value="DNA_methylase_N6_adenine_CS"/>
</dbReference>
<dbReference type="PANTHER" id="PTHR42998:SF1">
    <property type="entry name" value="TYPE I RESTRICTION ENZYME HINDI METHYLASE SUBUNIT"/>
    <property type="match status" value="1"/>
</dbReference>
<dbReference type="Pfam" id="PF02384">
    <property type="entry name" value="N6_Mtase"/>
    <property type="match status" value="1"/>
</dbReference>
<dbReference type="GO" id="GO:0032259">
    <property type="term" value="P:methylation"/>
    <property type="evidence" value="ECO:0007669"/>
    <property type="project" value="UniProtKB-KW"/>
</dbReference>
<name>A0A660CAN1_9PSEU</name>
<proteinExistence type="predicted"/>
<sequence>MTDSITQITAAEISRLAGVTRATVSNWRRRHSDFPAAVGGTDTSPTYDLDTVRAWLAERGQLPESTPEAELRLALQGANDSRVMARQLLPLVPPLAQLPPDRLGKLADLPEAGFAAELATAVGEHHASDSAARALVRCCAARGHEAEGSGEGAADTALQILAELLTDTTATGTYSTPQGLAALMVALPGRLDRTLDPACGGGGFLSAAARAGAAEVLGQEIVNDQAALARVRAELAAPDARVCHGNSLVADAFPDERVDAVVCNPPFGLRDWGHDDLAYDPRWVYGLPPRSESELAWVQHCLAHLSEHGTAVVLMPPGAAERSGGRRIRAELVRTGALRAVIALPQGAAPPLHVSLQLWVLTPPSNSEPKPVLFVDAADQPGRSEQPGRSRDIDWDAVSERVLPVWRAFREDPENVEPEPGRSGTRSVVDLLDDTVDLTPQRHVWAEDVVEPERHDAVAHELRERLRRAGDALTELGDGRLWQQAGPEPAEWRTATVADLLRGGALMLYRVAPARKTAADVGERAVLTRQDVRTGEPPSGSPEDTPVDTLLPVEPGDVVLPETLHHTGPVTARVAGEYDAGSVLGPHLFLLRPDPDRFDSEFLAGFLAAEHNVHGAVTGTSVRRLDVKRLRVPLMPLDRQRHYGHTFRRVRALSSAADLAAAIARELADQWARGLTSGALLPPDDEPLAPAAEP</sequence>
<dbReference type="PANTHER" id="PTHR42998">
    <property type="entry name" value="TYPE I RESTRICTION ENZYME HINDVIIP M PROTEIN-RELATED"/>
    <property type="match status" value="1"/>
</dbReference>
<dbReference type="OrthoDB" id="9784823at2"/>
<gene>
    <name evidence="5" type="ORF">JD82_02212</name>
</gene>
<evidence type="ECO:0000256" key="2">
    <source>
        <dbReference type="ARBA" id="ARBA00023125"/>
    </source>
</evidence>
<evidence type="ECO:0000313" key="6">
    <source>
        <dbReference type="Proteomes" id="UP000317303"/>
    </source>
</evidence>
<feature type="domain" description="DNA methylase adenine-specific" evidence="4">
    <location>
        <begin position="169"/>
        <end position="411"/>
    </location>
</feature>
<dbReference type="Gene3D" id="3.90.220.20">
    <property type="entry name" value="DNA methylase specificity domains"/>
    <property type="match status" value="1"/>
</dbReference>
<dbReference type="AlphaFoldDB" id="A0A660CAN1"/>
<keyword evidence="5" id="KW-0808">Transferase</keyword>
<dbReference type="InterPro" id="IPR036388">
    <property type="entry name" value="WH-like_DNA-bd_sf"/>
</dbReference>
<dbReference type="GO" id="GO:0009307">
    <property type="term" value="P:DNA restriction-modification system"/>
    <property type="evidence" value="ECO:0007669"/>
    <property type="project" value="UniProtKB-KW"/>
</dbReference>
<keyword evidence="5" id="KW-0489">Methyltransferase</keyword>
<dbReference type="PRINTS" id="PR00507">
    <property type="entry name" value="N12N6MTFRASE"/>
</dbReference>
<keyword evidence="1" id="KW-0680">Restriction system</keyword>
<dbReference type="EMBL" id="VLJV01000001">
    <property type="protein sequence ID" value="TWH20366.1"/>
    <property type="molecule type" value="Genomic_DNA"/>
</dbReference>
<dbReference type="InterPro" id="IPR029063">
    <property type="entry name" value="SAM-dependent_MTases_sf"/>
</dbReference>
<protein>
    <submittedName>
        <fullName evidence="5">N-6 DNA methylase</fullName>
    </submittedName>
</protein>
<organism evidence="5 6">
    <name type="scientific">Prauserella rugosa</name>
    <dbReference type="NCBI Taxonomy" id="43354"/>
    <lineage>
        <taxon>Bacteria</taxon>
        <taxon>Bacillati</taxon>
        <taxon>Actinomycetota</taxon>
        <taxon>Actinomycetes</taxon>
        <taxon>Pseudonocardiales</taxon>
        <taxon>Pseudonocardiaceae</taxon>
        <taxon>Prauserella</taxon>
    </lineage>
</organism>
<reference evidence="5 6" key="1">
    <citation type="submission" date="2019-07" db="EMBL/GenBank/DDBJ databases">
        <title>R&amp;d 2014.</title>
        <authorList>
            <person name="Klenk H.-P."/>
        </authorList>
    </citation>
    <scope>NUCLEOTIDE SEQUENCE [LARGE SCALE GENOMIC DNA]</scope>
    <source>
        <strain evidence="5 6">DSM 43194</strain>
    </source>
</reference>
<keyword evidence="6" id="KW-1185">Reference proteome</keyword>
<accession>A0A660CAN1</accession>
<dbReference type="CDD" id="cd02440">
    <property type="entry name" value="AdoMet_MTases"/>
    <property type="match status" value="1"/>
</dbReference>
<keyword evidence="2" id="KW-0238">DNA-binding</keyword>
<evidence type="ECO:0000256" key="1">
    <source>
        <dbReference type="ARBA" id="ARBA00022747"/>
    </source>
</evidence>
<dbReference type="InterPro" id="IPR003356">
    <property type="entry name" value="DNA_methylase_A-5"/>
</dbReference>
<dbReference type="Gene3D" id="1.10.10.10">
    <property type="entry name" value="Winged helix-like DNA-binding domain superfamily/Winged helix DNA-binding domain"/>
    <property type="match status" value="1"/>
</dbReference>
<evidence type="ECO:0000259" key="4">
    <source>
        <dbReference type="Pfam" id="PF02384"/>
    </source>
</evidence>